<dbReference type="PANTHER" id="PTHR34820:SF4">
    <property type="entry name" value="INNER MEMBRANE PROTEIN YEBZ"/>
    <property type="match status" value="1"/>
</dbReference>
<keyword evidence="4" id="KW-0186">Copper</keyword>
<dbReference type="EMBL" id="CAEZUU010000013">
    <property type="protein sequence ID" value="CAB4606206.1"/>
    <property type="molecule type" value="Genomic_DNA"/>
</dbReference>
<dbReference type="GO" id="GO:0005507">
    <property type="term" value="F:copper ion binding"/>
    <property type="evidence" value="ECO:0007669"/>
    <property type="project" value="InterPro"/>
</dbReference>
<evidence type="ECO:0000256" key="3">
    <source>
        <dbReference type="ARBA" id="ARBA00022729"/>
    </source>
</evidence>
<evidence type="ECO:0000256" key="1">
    <source>
        <dbReference type="ARBA" id="ARBA00004196"/>
    </source>
</evidence>
<gene>
    <name evidence="6" type="ORF">UFOPK1857_00133</name>
</gene>
<dbReference type="GO" id="GO:0042597">
    <property type="term" value="C:periplasmic space"/>
    <property type="evidence" value="ECO:0007669"/>
    <property type="project" value="InterPro"/>
</dbReference>
<evidence type="ECO:0000256" key="2">
    <source>
        <dbReference type="ARBA" id="ARBA00022723"/>
    </source>
</evidence>
<proteinExistence type="predicted"/>
<comment type="subcellular location">
    <subcellularLocation>
        <location evidence="1">Cell envelope</location>
    </subcellularLocation>
</comment>
<keyword evidence="2" id="KW-0479">Metal-binding</keyword>
<reference evidence="6" key="1">
    <citation type="submission" date="2020-05" db="EMBL/GenBank/DDBJ databases">
        <authorList>
            <person name="Chiriac C."/>
            <person name="Salcher M."/>
            <person name="Ghai R."/>
            <person name="Kavagutti S V."/>
        </authorList>
    </citation>
    <scope>NUCLEOTIDE SEQUENCE</scope>
</reference>
<dbReference type="AlphaFoldDB" id="A0A6J6GZ54"/>
<dbReference type="GO" id="GO:0006825">
    <property type="term" value="P:copper ion transport"/>
    <property type="evidence" value="ECO:0007669"/>
    <property type="project" value="InterPro"/>
</dbReference>
<dbReference type="InterPro" id="IPR007348">
    <property type="entry name" value="CopC_dom"/>
</dbReference>
<name>A0A6J6GZ54_9ZZZZ</name>
<dbReference type="InterPro" id="IPR032694">
    <property type="entry name" value="CopC/D"/>
</dbReference>
<protein>
    <submittedName>
        <fullName evidence="6">Unannotated protein</fullName>
    </submittedName>
</protein>
<dbReference type="GO" id="GO:0005886">
    <property type="term" value="C:plasma membrane"/>
    <property type="evidence" value="ECO:0007669"/>
    <property type="project" value="TreeGrafter"/>
</dbReference>
<dbReference type="InterPro" id="IPR014756">
    <property type="entry name" value="Ig_E-set"/>
</dbReference>
<evidence type="ECO:0000259" key="5">
    <source>
        <dbReference type="Pfam" id="PF04234"/>
    </source>
</evidence>
<evidence type="ECO:0000313" key="6">
    <source>
        <dbReference type="EMBL" id="CAB4606206.1"/>
    </source>
</evidence>
<keyword evidence="3" id="KW-0732">Signal</keyword>
<sequence length="119" mass="12948">MKKLFAAVLALLVVTSGAPAFAHAELTGASPKANVLLKKAPQEIRLTFDDDLIPILESNQIAVTNSKNVRVDKNDSTVLGNQLRTSLKKLQPGKYQVTYRVLSADGHPIASKYSFTIKK</sequence>
<dbReference type="GO" id="GO:0030313">
    <property type="term" value="C:cell envelope"/>
    <property type="evidence" value="ECO:0007669"/>
    <property type="project" value="UniProtKB-SubCell"/>
</dbReference>
<dbReference type="GO" id="GO:0046688">
    <property type="term" value="P:response to copper ion"/>
    <property type="evidence" value="ECO:0007669"/>
    <property type="project" value="InterPro"/>
</dbReference>
<dbReference type="PANTHER" id="PTHR34820">
    <property type="entry name" value="INNER MEMBRANE PROTEIN YEBZ"/>
    <property type="match status" value="1"/>
</dbReference>
<evidence type="ECO:0000256" key="4">
    <source>
        <dbReference type="ARBA" id="ARBA00023008"/>
    </source>
</evidence>
<dbReference type="Gene3D" id="2.60.40.1220">
    <property type="match status" value="1"/>
</dbReference>
<dbReference type="SUPFAM" id="SSF81296">
    <property type="entry name" value="E set domains"/>
    <property type="match status" value="1"/>
</dbReference>
<feature type="domain" description="CopC" evidence="5">
    <location>
        <begin position="23"/>
        <end position="117"/>
    </location>
</feature>
<dbReference type="InterPro" id="IPR014755">
    <property type="entry name" value="Cu-Rt/internalin_Ig-like"/>
</dbReference>
<accession>A0A6J6GZ54</accession>
<organism evidence="6">
    <name type="scientific">freshwater metagenome</name>
    <dbReference type="NCBI Taxonomy" id="449393"/>
    <lineage>
        <taxon>unclassified sequences</taxon>
        <taxon>metagenomes</taxon>
        <taxon>ecological metagenomes</taxon>
    </lineage>
</organism>
<dbReference type="Pfam" id="PF04234">
    <property type="entry name" value="CopC"/>
    <property type="match status" value="1"/>
</dbReference>